<protein>
    <recommendedName>
        <fullName evidence="1">N-acetyltransferase domain-containing protein</fullName>
    </recommendedName>
</protein>
<dbReference type="Pfam" id="PF13508">
    <property type="entry name" value="Acetyltransf_7"/>
    <property type="match status" value="1"/>
</dbReference>
<proteinExistence type="predicted"/>
<feature type="domain" description="N-acetyltransferase" evidence="1">
    <location>
        <begin position="1"/>
        <end position="139"/>
    </location>
</feature>
<dbReference type="Gene3D" id="3.40.630.30">
    <property type="match status" value="1"/>
</dbReference>
<dbReference type="GO" id="GO:0016747">
    <property type="term" value="F:acyltransferase activity, transferring groups other than amino-acyl groups"/>
    <property type="evidence" value="ECO:0007669"/>
    <property type="project" value="InterPro"/>
</dbReference>
<dbReference type="SUPFAM" id="SSF55729">
    <property type="entry name" value="Acyl-CoA N-acyltransferases (Nat)"/>
    <property type="match status" value="1"/>
</dbReference>
<evidence type="ECO:0000313" key="3">
    <source>
        <dbReference type="Proteomes" id="UP000034107"/>
    </source>
</evidence>
<dbReference type="Proteomes" id="UP000034107">
    <property type="component" value="Unassembled WGS sequence"/>
</dbReference>
<dbReference type="PROSITE" id="PS51186">
    <property type="entry name" value="GNAT"/>
    <property type="match status" value="1"/>
</dbReference>
<gene>
    <name evidence="2" type="ORF">UX31_C0006G0044</name>
</gene>
<dbReference type="InterPro" id="IPR016181">
    <property type="entry name" value="Acyl_CoA_acyltransferase"/>
</dbReference>
<reference evidence="2 3" key="1">
    <citation type="journal article" date="2015" name="Nature">
        <title>rRNA introns, odd ribosomes, and small enigmatic genomes across a large radiation of phyla.</title>
        <authorList>
            <person name="Brown C.T."/>
            <person name="Hug L.A."/>
            <person name="Thomas B.C."/>
            <person name="Sharon I."/>
            <person name="Castelle C.J."/>
            <person name="Singh A."/>
            <person name="Wilkins M.J."/>
            <person name="Williams K.H."/>
            <person name="Banfield J.F."/>
        </authorList>
    </citation>
    <scope>NUCLEOTIDE SEQUENCE [LARGE SCALE GENOMIC DNA]</scope>
</reference>
<dbReference type="AlphaFoldDB" id="A0A0G1NPC1"/>
<evidence type="ECO:0000313" key="2">
    <source>
        <dbReference type="EMBL" id="KKU22132.1"/>
    </source>
</evidence>
<comment type="caution">
    <text evidence="2">The sequence shown here is derived from an EMBL/GenBank/DDBJ whole genome shotgun (WGS) entry which is preliminary data.</text>
</comment>
<organism evidence="2 3">
    <name type="scientific">Candidatus Nomurabacteria bacterium GW2011_GWA1_46_11</name>
    <dbReference type="NCBI Taxonomy" id="1618732"/>
    <lineage>
        <taxon>Bacteria</taxon>
        <taxon>Candidatus Nomuraibacteriota</taxon>
    </lineage>
</organism>
<dbReference type="EMBL" id="LCLS01000006">
    <property type="protein sequence ID" value="KKU22132.1"/>
    <property type="molecule type" value="Genomic_DNA"/>
</dbReference>
<accession>A0A0G1NPC1</accession>
<dbReference type="CDD" id="cd04301">
    <property type="entry name" value="NAT_SF"/>
    <property type="match status" value="1"/>
</dbReference>
<evidence type="ECO:0000259" key="1">
    <source>
        <dbReference type="PROSITE" id="PS51186"/>
    </source>
</evidence>
<dbReference type="InterPro" id="IPR000182">
    <property type="entry name" value="GNAT_dom"/>
</dbReference>
<sequence>MTRDILESVTEDTSCWIAICDGQVVGFTWGFRMSQEKLLAMVDMDVEAIRTMRLWCGEGQIAYQSELGVLEDYRKRGIARDLTSRRNEDFLQNGLEIGVIRTKENPPSVTYQWYQKIGYRVFYRYRDGSARVLMARQLAGLEF</sequence>
<name>A0A0G1NPC1_9BACT</name>